<evidence type="ECO:0000256" key="1">
    <source>
        <dbReference type="ARBA" id="ARBA00006484"/>
    </source>
</evidence>
<reference evidence="4" key="1">
    <citation type="submission" date="2021-01" db="EMBL/GenBank/DDBJ databases">
        <authorList>
            <person name="Kaushik A."/>
        </authorList>
    </citation>
    <scope>NUCLEOTIDE SEQUENCE</scope>
    <source>
        <strain evidence="4">AG4-RS23</strain>
    </source>
</reference>
<keyword evidence="2" id="KW-0560">Oxidoreductase</keyword>
<dbReference type="PRINTS" id="PR00081">
    <property type="entry name" value="GDHRDH"/>
</dbReference>
<dbReference type="Pfam" id="PF00106">
    <property type="entry name" value="adh_short"/>
    <property type="match status" value="1"/>
</dbReference>
<proteinExistence type="inferred from homology"/>
<evidence type="ECO:0008006" key="6">
    <source>
        <dbReference type="Google" id="ProtNLM"/>
    </source>
</evidence>
<evidence type="ECO:0000313" key="4">
    <source>
        <dbReference type="EMBL" id="CAE6520236.1"/>
    </source>
</evidence>
<name>A0A8H3HIS8_9AGAM</name>
<dbReference type="InterPro" id="IPR036291">
    <property type="entry name" value="NAD(P)-bd_dom_sf"/>
</dbReference>
<comment type="similarity">
    <text evidence="1 3">Belongs to the short-chain dehydrogenases/reductases (SDR) family.</text>
</comment>
<dbReference type="GO" id="GO:0016491">
    <property type="term" value="F:oxidoreductase activity"/>
    <property type="evidence" value="ECO:0007669"/>
    <property type="project" value="UniProtKB-KW"/>
</dbReference>
<dbReference type="Gene3D" id="3.40.50.720">
    <property type="entry name" value="NAD(P)-binding Rossmann-like Domain"/>
    <property type="match status" value="1"/>
</dbReference>
<protein>
    <recommendedName>
        <fullName evidence="6">NAD(P)-binding protein</fullName>
    </recommendedName>
</protein>
<accession>A0A8H3HIS8</accession>
<gene>
    <name evidence="4" type="ORF">RDB_LOCUS154355</name>
</gene>
<sequence length="227" mass="24266">MATSISSKPPVVLVTGCSLGGIGYALCEAFAARGCAVYATSRRLESMTSLTHPSIHCLEMDVTSDSSVKQCVEQIVHQAGRVDIAIANAGVPCFGKFNSDVLFAWCLNVYIEGPVLDIPIEDAKVVIDTNVLGVLRLAQAVFPHMASRKQGMFMTIASAVTYSVGVFERSYNLATISWIVLFQVVPWAGLYCASKAAVGSLTEALQMEARALSPDIRVTLVMAATVR</sequence>
<dbReference type="InterPro" id="IPR002347">
    <property type="entry name" value="SDR_fam"/>
</dbReference>
<evidence type="ECO:0000313" key="5">
    <source>
        <dbReference type="Proteomes" id="UP000663861"/>
    </source>
</evidence>
<dbReference type="Proteomes" id="UP000663861">
    <property type="component" value="Unassembled WGS sequence"/>
</dbReference>
<dbReference type="PRINTS" id="PR00080">
    <property type="entry name" value="SDRFAMILY"/>
</dbReference>
<dbReference type="SUPFAM" id="SSF51735">
    <property type="entry name" value="NAD(P)-binding Rossmann-fold domains"/>
    <property type="match status" value="1"/>
</dbReference>
<evidence type="ECO:0000256" key="2">
    <source>
        <dbReference type="ARBA" id="ARBA00023002"/>
    </source>
</evidence>
<organism evidence="4 5">
    <name type="scientific">Rhizoctonia solani</name>
    <dbReference type="NCBI Taxonomy" id="456999"/>
    <lineage>
        <taxon>Eukaryota</taxon>
        <taxon>Fungi</taxon>
        <taxon>Dikarya</taxon>
        <taxon>Basidiomycota</taxon>
        <taxon>Agaricomycotina</taxon>
        <taxon>Agaricomycetes</taxon>
        <taxon>Cantharellales</taxon>
        <taxon>Ceratobasidiaceae</taxon>
        <taxon>Rhizoctonia</taxon>
    </lineage>
</organism>
<comment type="caution">
    <text evidence="4">The sequence shown here is derived from an EMBL/GenBank/DDBJ whole genome shotgun (WGS) entry which is preliminary data.</text>
</comment>
<evidence type="ECO:0000256" key="3">
    <source>
        <dbReference type="RuleBase" id="RU000363"/>
    </source>
</evidence>
<dbReference type="AlphaFoldDB" id="A0A8H3HIS8"/>
<dbReference type="PANTHER" id="PTHR44169:SF6">
    <property type="entry name" value="NADPH-DEPENDENT 1-ACYLDIHYDROXYACETONE PHOSPHATE REDUCTASE"/>
    <property type="match status" value="1"/>
</dbReference>
<dbReference type="PANTHER" id="PTHR44169">
    <property type="entry name" value="NADPH-DEPENDENT 1-ACYLDIHYDROXYACETONE PHOSPHATE REDUCTASE"/>
    <property type="match status" value="1"/>
</dbReference>
<dbReference type="EMBL" id="CAJMWY010004121">
    <property type="protein sequence ID" value="CAE6520236.1"/>
    <property type="molecule type" value="Genomic_DNA"/>
</dbReference>